<evidence type="ECO:0000256" key="1">
    <source>
        <dbReference type="SAM" id="MobiDB-lite"/>
    </source>
</evidence>
<reference evidence="2 3" key="1">
    <citation type="submission" date="2017-11" db="EMBL/GenBank/DDBJ databases">
        <title>De-novo sequencing of pomegranate (Punica granatum L.) genome.</title>
        <authorList>
            <person name="Akparov Z."/>
            <person name="Amiraslanov A."/>
            <person name="Hajiyeva S."/>
            <person name="Abbasov M."/>
            <person name="Kaur K."/>
            <person name="Hamwieh A."/>
            <person name="Solovyev V."/>
            <person name="Salamov A."/>
            <person name="Braich B."/>
            <person name="Kosarev P."/>
            <person name="Mahmoud A."/>
            <person name="Hajiyev E."/>
            <person name="Babayeva S."/>
            <person name="Izzatullayeva V."/>
            <person name="Mammadov A."/>
            <person name="Mammadov A."/>
            <person name="Sharifova S."/>
            <person name="Ojaghi J."/>
            <person name="Eynullazada K."/>
            <person name="Bayramov B."/>
            <person name="Abdulazimova A."/>
            <person name="Shahmuradov I."/>
        </authorList>
    </citation>
    <scope>NUCLEOTIDE SEQUENCE [LARGE SCALE GENOMIC DNA]</scope>
    <source>
        <strain evidence="3">cv. AG2017</strain>
        <tissue evidence="2">Leaf</tissue>
    </source>
</reference>
<evidence type="ECO:0000313" key="3">
    <source>
        <dbReference type="Proteomes" id="UP000233551"/>
    </source>
</evidence>
<organism evidence="2 3">
    <name type="scientific">Punica granatum</name>
    <name type="common">Pomegranate</name>
    <dbReference type="NCBI Taxonomy" id="22663"/>
    <lineage>
        <taxon>Eukaryota</taxon>
        <taxon>Viridiplantae</taxon>
        <taxon>Streptophyta</taxon>
        <taxon>Embryophyta</taxon>
        <taxon>Tracheophyta</taxon>
        <taxon>Spermatophyta</taxon>
        <taxon>Magnoliopsida</taxon>
        <taxon>eudicotyledons</taxon>
        <taxon>Gunneridae</taxon>
        <taxon>Pentapetalae</taxon>
        <taxon>rosids</taxon>
        <taxon>malvids</taxon>
        <taxon>Myrtales</taxon>
        <taxon>Lythraceae</taxon>
        <taxon>Punica</taxon>
    </lineage>
</organism>
<dbReference type="EMBL" id="PGOL01009196">
    <property type="protein sequence ID" value="PKI31079.1"/>
    <property type="molecule type" value="Genomic_DNA"/>
</dbReference>
<sequence>MRQFDKSCQLRGSGGQRRGERGHIGCPYNKSDATSARADGNTASLPYVFHKLLSAAAHSRASIENFPSFIGCDKACETTINIRKCSGLPCPRTTSPSLLKESFLNKHGQVKLIIVQVWAEWIAQEKNKKDVHPNLPST</sequence>
<feature type="region of interest" description="Disordered" evidence="1">
    <location>
        <begin position="1"/>
        <end position="28"/>
    </location>
</feature>
<name>A0A2I0HHB1_PUNGR</name>
<protein>
    <submittedName>
        <fullName evidence="2">Uncharacterized protein</fullName>
    </submittedName>
</protein>
<gene>
    <name evidence="2" type="ORF">CRG98_048532</name>
</gene>
<evidence type="ECO:0000313" key="2">
    <source>
        <dbReference type="EMBL" id="PKI31079.1"/>
    </source>
</evidence>
<dbReference type="AlphaFoldDB" id="A0A2I0HHB1"/>
<accession>A0A2I0HHB1</accession>
<dbReference type="Proteomes" id="UP000233551">
    <property type="component" value="Unassembled WGS sequence"/>
</dbReference>
<proteinExistence type="predicted"/>
<keyword evidence="3" id="KW-1185">Reference proteome</keyword>
<comment type="caution">
    <text evidence="2">The sequence shown here is derived from an EMBL/GenBank/DDBJ whole genome shotgun (WGS) entry which is preliminary data.</text>
</comment>